<dbReference type="Gene3D" id="3.40.109.10">
    <property type="entry name" value="NADH Oxidase"/>
    <property type="match status" value="1"/>
</dbReference>
<organism evidence="2 3">
    <name type="scientific">Pseudonocardia thermophila</name>
    <dbReference type="NCBI Taxonomy" id="1848"/>
    <lineage>
        <taxon>Bacteria</taxon>
        <taxon>Bacillati</taxon>
        <taxon>Actinomycetota</taxon>
        <taxon>Actinomycetes</taxon>
        <taxon>Pseudonocardiales</taxon>
        <taxon>Pseudonocardiaceae</taxon>
        <taxon>Pseudonocardia</taxon>
    </lineage>
</organism>
<dbReference type="Proteomes" id="UP000184363">
    <property type="component" value="Unassembled WGS sequence"/>
</dbReference>
<keyword evidence="3" id="KW-1185">Reference proteome</keyword>
<dbReference type="RefSeq" id="WP_084755121.1">
    <property type="nucleotide sequence ID" value="NZ_FRAP01000011.1"/>
</dbReference>
<evidence type="ECO:0000313" key="2">
    <source>
        <dbReference type="EMBL" id="SHK75163.1"/>
    </source>
</evidence>
<dbReference type="GO" id="GO:0016491">
    <property type="term" value="F:oxidoreductase activity"/>
    <property type="evidence" value="ECO:0007669"/>
    <property type="project" value="InterPro"/>
</dbReference>
<name>A0A1M6V131_PSETH</name>
<gene>
    <name evidence="2" type="ORF">SAMN05443637_111133</name>
</gene>
<dbReference type="InterPro" id="IPR050627">
    <property type="entry name" value="Nitroreductase/BluB"/>
</dbReference>
<dbReference type="NCBIfam" id="NF047509">
    <property type="entry name" value="Rv3131_FMN_oxido"/>
    <property type="match status" value="1"/>
</dbReference>
<proteinExistence type="predicted"/>
<dbReference type="SUPFAM" id="SSF55469">
    <property type="entry name" value="FMN-dependent nitroreductase-like"/>
    <property type="match status" value="2"/>
</dbReference>
<evidence type="ECO:0008006" key="4">
    <source>
        <dbReference type="Google" id="ProtNLM"/>
    </source>
</evidence>
<sequence>MNLPRTTAAVGRGSIRTAAELAGRAPSLHNTQPWRLHWTGRTLQLWADRTRQLPGTDPEGRGLLLSCGAALHHLRAALAALDVGTLVDRFPDPTEPDHVATLHLHPDAADPALAELAGAISARHTDRRRFTEHPITEADVEALRLAAAGEGALLVTLSAPHAHQELLAAMAEANRLAAHDPEIAAETELWSGAFAGDDGVPPDAVPRDPAGVIGGVRYSPGTLAQPPDPSDGASLLLLVTNADDARSRLRAGEALSSALLRATTRGLACAPLTQVLEYPQTRRAVAKRVLADPAVHPQVVLRIGWPRSGAAALVPTPRRPVDDYLDEVPDPGEPEPGPSSVP</sequence>
<dbReference type="STRING" id="1848.SAMN05443637_111133"/>
<dbReference type="PANTHER" id="PTHR23026">
    <property type="entry name" value="NADPH NITROREDUCTASE"/>
    <property type="match status" value="1"/>
</dbReference>
<feature type="compositionally biased region" description="Acidic residues" evidence="1">
    <location>
        <begin position="323"/>
        <end position="333"/>
    </location>
</feature>
<dbReference type="InterPro" id="IPR000415">
    <property type="entry name" value="Nitroreductase-like"/>
</dbReference>
<accession>A0A1M6V131</accession>
<dbReference type="EMBL" id="FRAP01000011">
    <property type="protein sequence ID" value="SHK75163.1"/>
    <property type="molecule type" value="Genomic_DNA"/>
</dbReference>
<evidence type="ECO:0000313" key="3">
    <source>
        <dbReference type="Proteomes" id="UP000184363"/>
    </source>
</evidence>
<feature type="region of interest" description="Disordered" evidence="1">
    <location>
        <begin position="312"/>
        <end position="342"/>
    </location>
</feature>
<evidence type="ECO:0000256" key="1">
    <source>
        <dbReference type="SAM" id="MobiDB-lite"/>
    </source>
</evidence>
<reference evidence="2 3" key="1">
    <citation type="submission" date="2016-11" db="EMBL/GenBank/DDBJ databases">
        <authorList>
            <person name="Jaros S."/>
            <person name="Januszkiewicz K."/>
            <person name="Wedrychowicz H."/>
        </authorList>
    </citation>
    <scope>NUCLEOTIDE SEQUENCE [LARGE SCALE GENOMIC DNA]</scope>
    <source>
        <strain evidence="2 3">DSM 43832</strain>
    </source>
</reference>
<protein>
    <recommendedName>
        <fullName evidence="4">Nitroreductase family protein</fullName>
    </recommendedName>
</protein>
<dbReference type="PANTHER" id="PTHR23026:SF123">
    <property type="entry name" value="NAD(P)H NITROREDUCTASE RV3131-RELATED"/>
    <property type="match status" value="1"/>
</dbReference>
<dbReference type="AlphaFoldDB" id="A0A1M6V131"/>
<dbReference type="OrthoDB" id="8156917at2"/>